<reference evidence="2" key="1">
    <citation type="submission" date="2022-12" db="EMBL/GenBank/DDBJ databases">
        <title>Paraconexibacter alkalitolerans sp. nov. and Baekduia alba sp. nov., isolated from soil and emended description of the genera Paraconexibacter (Chun et al., 2020) and Baekduia (An et al., 2020).</title>
        <authorList>
            <person name="Vieira S."/>
            <person name="Huber K.J."/>
            <person name="Geppert A."/>
            <person name="Wolf J."/>
            <person name="Neumann-Schaal M."/>
            <person name="Muesken M."/>
            <person name="Overmann J."/>
        </authorList>
    </citation>
    <scope>NUCLEOTIDE SEQUENCE</scope>
    <source>
        <strain evidence="2">AEG42_29</strain>
    </source>
</reference>
<dbReference type="AlphaFoldDB" id="A0AAU7AW89"/>
<protein>
    <submittedName>
        <fullName evidence="2">Uncharacterized protein</fullName>
    </submittedName>
</protein>
<dbReference type="RefSeq" id="WP_354697189.1">
    <property type="nucleotide sequence ID" value="NZ_CP114014.1"/>
</dbReference>
<organism evidence="2">
    <name type="scientific">Paraconexibacter sp. AEG42_29</name>
    <dbReference type="NCBI Taxonomy" id="2997339"/>
    <lineage>
        <taxon>Bacteria</taxon>
        <taxon>Bacillati</taxon>
        <taxon>Actinomycetota</taxon>
        <taxon>Thermoleophilia</taxon>
        <taxon>Solirubrobacterales</taxon>
        <taxon>Paraconexibacteraceae</taxon>
        <taxon>Paraconexibacter</taxon>
    </lineage>
</organism>
<feature type="compositionally biased region" description="Polar residues" evidence="1">
    <location>
        <begin position="16"/>
        <end position="26"/>
    </location>
</feature>
<evidence type="ECO:0000256" key="1">
    <source>
        <dbReference type="SAM" id="MobiDB-lite"/>
    </source>
</evidence>
<evidence type="ECO:0000313" key="2">
    <source>
        <dbReference type="EMBL" id="XAY05958.1"/>
    </source>
</evidence>
<proteinExistence type="predicted"/>
<feature type="region of interest" description="Disordered" evidence="1">
    <location>
        <begin position="1"/>
        <end position="26"/>
    </location>
</feature>
<gene>
    <name evidence="2" type="ORF">DSM112329_02819</name>
</gene>
<name>A0AAU7AW89_9ACTN</name>
<dbReference type="KEGG" id="parq:DSM112329_02819"/>
<accession>A0AAU7AW89</accession>
<sequence length="124" mass="13344">MTNGGTPQTDVERASSVVNAQSAAGSETTLRFADGSYRVTRCDQTGRLRAGQVVVAFRDQGRTIFLPSLVEMPSRGTVHVGGSSAAFLDYAYGLDTNRARARRAREMFRAVGRTLPPTPLPSPK</sequence>
<dbReference type="EMBL" id="CP114014">
    <property type="protein sequence ID" value="XAY05958.1"/>
    <property type="molecule type" value="Genomic_DNA"/>
</dbReference>